<dbReference type="OrthoDB" id="43634at2759"/>
<dbReference type="STRING" id="4781.A0A0P1B5U3"/>
<dbReference type="InterPro" id="IPR011992">
    <property type="entry name" value="EF-hand-dom_pair"/>
</dbReference>
<dbReference type="EMBL" id="CCYD01003042">
    <property type="protein sequence ID" value="CEG49062.1"/>
    <property type="molecule type" value="Genomic_DNA"/>
</dbReference>
<evidence type="ECO:0000313" key="2">
    <source>
        <dbReference type="Proteomes" id="UP000054928"/>
    </source>
</evidence>
<dbReference type="AlphaFoldDB" id="A0A0P1B5U3"/>
<keyword evidence="2" id="KW-1185">Reference proteome</keyword>
<dbReference type="SUPFAM" id="SSF47473">
    <property type="entry name" value="EF-hand"/>
    <property type="match status" value="1"/>
</dbReference>
<proteinExistence type="predicted"/>
<dbReference type="Proteomes" id="UP000054928">
    <property type="component" value="Unassembled WGS sequence"/>
</dbReference>
<dbReference type="RefSeq" id="XP_024585431.1">
    <property type="nucleotide sequence ID" value="XM_024720209.1"/>
</dbReference>
<reference evidence="2" key="1">
    <citation type="submission" date="2014-09" db="EMBL/GenBank/DDBJ databases">
        <authorList>
            <person name="Sharma Rahul"/>
            <person name="Thines Marco"/>
        </authorList>
    </citation>
    <scope>NUCLEOTIDE SEQUENCE [LARGE SCALE GENOMIC DNA]</scope>
</reference>
<evidence type="ECO:0000313" key="1">
    <source>
        <dbReference type="EMBL" id="CEG49062.1"/>
    </source>
</evidence>
<dbReference type="Gene3D" id="1.10.238.10">
    <property type="entry name" value="EF-hand"/>
    <property type="match status" value="1"/>
</dbReference>
<accession>A0A0P1B5U3</accession>
<organism evidence="1 2">
    <name type="scientific">Plasmopara halstedii</name>
    <name type="common">Downy mildew of sunflower</name>
    <dbReference type="NCBI Taxonomy" id="4781"/>
    <lineage>
        <taxon>Eukaryota</taxon>
        <taxon>Sar</taxon>
        <taxon>Stramenopiles</taxon>
        <taxon>Oomycota</taxon>
        <taxon>Peronosporomycetes</taxon>
        <taxon>Peronosporales</taxon>
        <taxon>Peronosporaceae</taxon>
        <taxon>Plasmopara</taxon>
    </lineage>
</organism>
<protein>
    <submittedName>
        <fullName evidence="1">Calciumdependent protein 5</fullName>
    </submittedName>
</protein>
<sequence>MRALGCQVNSSEANAQTFVTLPIEALTAQCDITAALESSTGKILFNDDNTGKFVKACVCAELGETLTYEEMHDKIDEADRDEDVLIYEEEFCRVMKKRSGIH</sequence>
<dbReference type="GeneID" id="36401904"/>
<name>A0A0P1B5U3_PLAHL</name>